<dbReference type="SMART" id="SM00342">
    <property type="entry name" value="HTH_ARAC"/>
    <property type="match status" value="1"/>
</dbReference>
<dbReference type="PANTHER" id="PTHR43280:SF32">
    <property type="entry name" value="TRANSCRIPTIONAL REGULATORY PROTEIN"/>
    <property type="match status" value="1"/>
</dbReference>
<evidence type="ECO:0000256" key="2">
    <source>
        <dbReference type="ARBA" id="ARBA00023125"/>
    </source>
</evidence>
<keyword evidence="3" id="KW-0804">Transcription</keyword>
<evidence type="ECO:0000259" key="4">
    <source>
        <dbReference type="PROSITE" id="PS01124"/>
    </source>
</evidence>
<accession>A0ABU0THZ8</accession>
<gene>
    <name evidence="5" type="ORF">QE404_001829</name>
</gene>
<protein>
    <submittedName>
        <fullName evidence="5">AraC family transcriptional activator of pobA</fullName>
    </submittedName>
</protein>
<evidence type="ECO:0000313" key="6">
    <source>
        <dbReference type="Proteomes" id="UP001225072"/>
    </source>
</evidence>
<dbReference type="Proteomes" id="UP001225072">
    <property type="component" value="Unassembled WGS sequence"/>
</dbReference>
<sequence length="322" mass="37352">MFVGFLYIYIMKKKEDKLIRFISISQSHQAFGLPAPQHPLISLVHFNEDNPFNTGMAPIYDILSFYKITFITKNSGRLKYGRDHYDYEEGSMLFLAPNQLVGSTEYNSETYCYILLIHPDFLLGHPIANKIKQYGYFSYSFNEALHVSDSEKKIIISIFKIMEQELNSRVDEFSQEVVLAQIELLLSYVNRFYKRQFITRKVVNHNILEKAEKILNDYISHQESLHQGLPTVQYLSERLNISPGYLSDVLRSVIGKNAQQYIREKLTEQAKVRLMSTDLTVGEIAYELGFEHQQSFSKMFKAQTGLSPVEFRNSFNGTAPMK</sequence>
<dbReference type="InterPro" id="IPR018060">
    <property type="entry name" value="HTH_AraC"/>
</dbReference>
<evidence type="ECO:0000313" key="5">
    <source>
        <dbReference type="EMBL" id="MDQ1096682.1"/>
    </source>
</evidence>
<name>A0ABU0THZ8_9FLAO</name>
<dbReference type="PANTHER" id="PTHR43280">
    <property type="entry name" value="ARAC-FAMILY TRANSCRIPTIONAL REGULATOR"/>
    <property type="match status" value="1"/>
</dbReference>
<evidence type="ECO:0000256" key="3">
    <source>
        <dbReference type="ARBA" id="ARBA00023163"/>
    </source>
</evidence>
<dbReference type="SUPFAM" id="SSF51215">
    <property type="entry name" value="Regulatory protein AraC"/>
    <property type="match status" value="1"/>
</dbReference>
<dbReference type="Gene3D" id="1.10.10.60">
    <property type="entry name" value="Homeodomain-like"/>
    <property type="match status" value="1"/>
</dbReference>
<dbReference type="PROSITE" id="PS01124">
    <property type="entry name" value="HTH_ARAC_FAMILY_2"/>
    <property type="match status" value="1"/>
</dbReference>
<feature type="domain" description="HTH araC/xylS-type" evidence="4">
    <location>
        <begin position="209"/>
        <end position="314"/>
    </location>
</feature>
<dbReference type="InterPro" id="IPR037923">
    <property type="entry name" value="HTH-like"/>
</dbReference>
<dbReference type="Pfam" id="PF12833">
    <property type="entry name" value="HTH_18"/>
    <property type="match status" value="1"/>
</dbReference>
<keyword evidence="6" id="KW-1185">Reference proteome</keyword>
<dbReference type="PRINTS" id="PR00032">
    <property type="entry name" value="HTHARAC"/>
</dbReference>
<dbReference type="SUPFAM" id="SSF46689">
    <property type="entry name" value="Homeodomain-like"/>
    <property type="match status" value="1"/>
</dbReference>
<comment type="caution">
    <text evidence="5">The sequence shown here is derived from an EMBL/GenBank/DDBJ whole genome shotgun (WGS) entry which is preliminary data.</text>
</comment>
<reference evidence="5 6" key="1">
    <citation type="submission" date="2023-07" db="EMBL/GenBank/DDBJ databases">
        <title>Functional and genomic diversity of the sorghum phyllosphere microbiome.</title>
        <authorList>
            <person name="Shade A."/>
        </authorList>
    </citation>
    <scope>NUCLEOTIDE SEQUENCE [LARGE SCALE GENOMIC DNA]</scope>
    <source>
        <strain evidence="5 6">SORGH_AS_1064</strain>
    </source>
</reference>
<keyword evidence="2" id="KW-0238">DNA-binding</keyword>
<dbReference type="InterPro" id="IPR020449">
    <property type="entry name" value="Tscrpt_reg_AraC-type_HTH"/>
</dbReference>
<keyword evidence="1" id="KW-0805">Transcription regulation</keyword>
<dbReference type="EMBL" id="JAUTAL010000001">
    <property type="protein sequence ID" value="MDQ1096682.1"/>
    <property type="molecule type" value="Genomic_DNA"/>
</dbReference>
<dbReference type="InterPro" id="IPR009057">
    <property type="entry name" value="Homeodomain-like_sf"/>
</dbReference>
<evidence type="ECO:0000256" key="1">
    <source>
        <dbReference type="ARBA" id="ARBA00023015"/>
    </source>
</evidence>
<proteinExistence type="predicted"/>
<organism evidence="5 6">
    <name type="scientific">Chryseobacterium camelliae</name>
    <dbReference type="NCBI Taxonomy" id="1265445"/>
    <lineage>
        <taxon>Bacteria</taxon>
        <taxon>Pseudomonadati</taxon>
        <taxon>Bacteroidota</taxon>
        <taxon>Flavobacteriia</taxon>
        <taxon>Flavobacteriales</taxon>
        <taxon>Weeksellaceae</taxon>
        <taxon>Chryseobacterium group</taxon>
        <taxon>Chryseobacterium</taxon>
    </lineage>
</organism>